<evidence type="ECO:0000313" key="2">
    <source>
        <dbReference type="EMBL" id="MPC68826.1"/>
    </source>
</evidence>
<gene>
    <name evidence="2" type="ORF">E2C01_063036</name>
</gene>
<evidence type="ECO:0000256" key="1">
    <source>
        <dbReference type="SAM" id="Phobius"/>
    </source>
</evidence>
<keyword evidence="1" id="KW-1133">Transmembrane helix</keyword>
<organism evidence="2 3">
    <name type="scientific">Portunus trituberculatus</name>
    <name type="common">Swimming crab</name>
    <name type="synonym">Neptunus trituberculatus</name>
    <dbReference type="NCBI Taxonomy" id="210409"/>
    <lineage>
        <taxon>Eukaryota</taxon>
        <taxon>Metazoa</taxon>
        <taxon>Ecdysozoa</taxon>
        <taxon>Arthropoda</taxon>
        <taxon>Crustacea</taxon>
        <taxon>Multicrustacea</taxon>
        <taxon>Malacostraca</taxon>
        <taxon>Eumalacostraca</taxon>
        <taxon>Eucarida</taxon>
        <taxon>Decapoda</taxon>
        <taxon>Pleocyemata</taxon>
        <taxon>Brachyura</taxon>
        <taxon>Eubrachyura</taxon>
        <taxon>Portunoidea</taxon>
        <taxon>Portunidae</taxon>
        <taxon>Portuninae</taxon>
        <taxon>Portunus</taxon>
    </lineage>
</organism>
<proteinExistence type="predicted"/>
<dbReference type="AlphaFoldDB" id="A0A5B7HFT9"/>
<keyword evidence="1" id="KW-0812">Transmembrane</keyword>
<reference evidence="2 3" key="1">
    <citation type="submission" date="2019-05" db="EMBL/GenBank/DDBJ databases">
        <title>Another draft genome of Portunus trituberculatus and its Hox gene families provides insights of decapod evolution.</title>
        <authorList>
            <person name="Jeong J.-H."/>
            <person name="Song I."/>
            <person name="Kim S."/>
            <person name="Choi T."/>
            <person name="Kim D."/>
            <person name="Ryu S."/>
            <person name="Kim W."/>
        </authorList>
    </citation>
    <scope>NUCLEOTIDE SEQUENCE [LARGE SCALE GENOMIC DNA]</scope>
    <source>
        <tissue evidence="2">Muscle</tissue>
    </source>
</reference>
<name>A0A5B7HFT9_PORTR</name>
<accession>A0A5B7HFT9</accession>
<feature type="transmembrane region" description="Helical" evidence="1">
    <location>
        <begin position="12"/>
        <end position="31"/>
    </location>
</feature>
<sequence>MHYSFIKVRWRRICIVSVPCSVISSLFQATYAS</sequence>
<evidence type="ECO:0000313" key="3">
    <source>
        <dbReference type="Proteomes" id="UP000324222"/>
    </source>
</evidence>
<protein>
    <submittedName>
        <fullName evidence="2">Uncharacterized protein</fullName>
    </submittedName>
</protein>
<dbReference type="Proteomes" id="UP000324222">
    <property type="component" value="Unassembled WGS sequence"/>
</dbReference>
<comment type="caution">
    <text evidence="2">The sequence shown here is derived from an EMBL/GenBank/DDBJ whole genome shotgun (WGS) entry which is preliminary data.</text>
</comment>
<keyword evidence="1" id="KW-0472">Membrane</keyword>
<keyword evidence="3" id="KW-1185">Reference proteome</keyword>
<dbReference type="EMBL" id="VSRR010028442">
    <property type="protein sequence ID" value="MPC68826.1"/>
    <property type="molecule type" value="Genomic_DNA"/>
</dbReference>